<evidence type="ECO:0000256" key="3">
    <source>
        <dbReference type="ARBA" id="ARBA00022801"/>
    </source>
</evidence>
<accession>A0A1S8MYT4</accession>
<dbReference type="EMBL" id="LZYZ01000007">
    <property type="protein sequence ID" value="OOM09342.1"/>
    <property type="molecule type" value="Genomic_DNA"/>
</dbReference>
<evidence type="ECO:0000256" key="4">
    <source>
        <dbReference type="ARBA" id="ARBA00022825"/>
    </source>
</evidence>
<comment type="caution">
    <text evidence="7">The sequence shown here is derived from an EMBL/GenBank/DDBJ whole genome shotgun (WGS) entry which is preliminary data.</text>
</comment>
<evidence type="ECO:0000256" key="5">
    <source>
        <dbReference type="PROSITE-ProRule" id="PRU01240"/>
    </source>
</evidence>
<dbReference type="RefSeq" id="WP_077866653.1">
    <property type="nucleotide sequence ID" value="NZ_LZYZ01000007.1"/>
</dbReference>
<evidence type="ECO:0000259" key="6">
    <source>
        <dbReference type="Pfam" id="PF00082"/>
    </source>
</evidence>
<dbReference type="STRING" id="169679.CSACC_28370"/>
<dbReference type="Gene3D" id="2.60.40.1080">
    <property type="match status" value="1"/>
</dbReference>
<feature type="active site" description="Charge relay system" evidence="5">
    <location>
        <position position="62"/>
    </location>
</feature>
<dbReference type="PRINTS" id="PR00723">
    <property type="entry name" value="SUBTILISIN"/>
</dbReference>
<dbReference type="AlphaFoldDB" id="A0A1S8MYT4"/>
<feature type="active site" description="Charge relay system" evidence="5">
    <location>
        <position position="213"/>
    </location>
</feature>
<evidence type="ECO:0000256" key="1">
    <source>
        <dbReference type="ARBA" id="ARBA00011073"/>
    </source>
</evidence>
<dbReference type="PROSITE" id="PS00137">
    <property type="entry name" value="SUBTILASE_HIS"/>
    <property type="match status" value="1"/>
</dbReference>
<evidence type="ECO:0000313" key="7">
    <source>
        <dbReference type="EMBL" id="OOM09342.1"/>
    </source>
</evidence>
<keyword evidence="4 5" id="KW-0720">Serine protease</keyword>
<feature type="domain" description="Peptidase S8/S53" evidence="6">
    <location>
        <begin position="22"/>
        <end position="261"/>
    </location>
</feature>
<protein>
    <submittedName>
        <fullName evidence="7">Minor extracellular protease Epr</fullName>
        <ecNumber evidence="7">3.4.21.-</ecNumber>
    </submittedName>
</protein>
<dbReference type="Pfam" id="PF00082">
    <property type="entry name" value="Peptidase_S8"/>
    <property type="match status" value="1"/>
</dbReference>
<dbReference type="InterPro" id="IPR008964">
    <property type="entry name" value="Invasin/intimin_cell_adhesion"/>
</dbReference>
<gene>
    <name evidence="7" type="primary">epr</name>
    <name evidence="7" type="ORF">CLOSAC_36230</name>
</gene>
<dbReference type="SUPFAM" id="SSF52743">
    <property type="entry name" value="Subtilisin-like"/>
    <property type="match status" value="2"/>
</dbReference>
<reference evidence="7 8" key="1">
    <citation type="submission" date="2016-05" db="EMBL/GenBank/DDBJ databases">
        <title>Microbial solvent formation.</title>
        <authorList>
            <person name="Poehlein A."/>
            <person name="Montoya Solano J.D."/>
            <person name="Flitsch S."/>
            <person name="Krabben P."/>
            <person name="Duerre P."/>
            <person name="Daniel R."/>
        </authorList>
    </citation>
    <scope>NUCLEOTIDE SEQUENCE [LARGE SCALE GENOMIC DNA]</scope>
    <source>
        <strain evidence="7 8">L1-8</strain>
    </source>
</reference>
<dbReference type="InterPro" id="IPR036852">
    <property type="entry name" value="Peptidase_S8/S53_dom_sf"/>
</dbReference>
<dbReference type="Proteomes" id="UP000191154">
    <property type="component" value="Unassembled WGS sequence"/>
</dbReference>
<dbReference type="GO" id="GO:0006508">
    <property type="term" value="P:proteolysis"/>
    <property type="evidence" value="ECO:0007669"/>
    <property type="project" value="UniProtKB-KW"/>
</dbReference>
<proteinExistence type="inferred from homology"/>
<dbReference type="PANTHER" id="PTHR43806">
    <property type="entry name" value="PEPTIDASE S8"/>
    <property type="match status" value="1"/>
</dbReference>
<dbReference type="InterPro" id="IPR022398">
    <property type="entry name" value="Peptidase_S8_His-AS"/>
</dbReference>
<dbReference type="InterPro" id="IPR000209">
    <property type="entry name" value="Peptidase_S8/S53_dom"/>
</dbReference>
<dbReference type="GO" id="GO:0004252">
    <property type="term" value="F:serine-type endopeptidase activity"/>
    <property type="evidence" value="ECO:0007669"/>
    <property type="project" value="UniProtKB-UniRule"/>
</dbReference>
<dbReference type="PROSITE" id="PS51892">
    <property type="entry name" value="SUBTILASE"/>
    <property type="match status" value="1"/>
</dbReference>
<keyword evidence="2 5" id="KW-0645">Protease</keyword>
<keyword evidence="3 5" id="KW-0378">Hydrolase</keyword>
<dbReference type="PANTHER" id="PTHR43806:SF11">
    <property type="entry name" value="CEREVISIN-RELATED"/>
    <property type="match status" value="1"/>
</dbReference>
<dbReference type="SUPFAM" id="SSF49373">
    <property type="entry name" value="Invasin/intimin cell-adhesion fragments"/>
    <property type="match status" value="1"/>
</dbReference>
<dbReference type="Gene3D" id="3.40.50.200">
    <property type="entry name" value="Peptidase S8/S53 domain"/>
    <property type="match status" value="2"/>
</dbReference>
<comment type="similarity">
    <text evidence="1 5">Belongs to the peptidase S8 family.</text>
</comment>
<organism evidence="7 8">
    <name type="scientific">Clostridium saccharobutylicum</name>
    <dbReference type="NCBI Taxonomy" id="169679"/>
    <lineage>
        <taxon>Bacteria</taxon>
        <taxon>Bacillati</taxon>
        <taxon>Bacillota</taxon>
        <taxon>Clostridia</taxon>
        <taxon>Eubacteriales</taxon>
        <taxon>Clostridiaceae</taxon>
        <taxon>Clostridium</taxon>
    </lineage>
</organism>
<feature type="active site" description="Charge relay system" evidence="5">
    <location>
        <position position="31"/>
    </location>
</feature>
<name>A0A1S8MYT4_CLOSA</name>
<evidence type="ECO:0000313" key="8">
    <source>
        <dbReference type="Proteomes" id="UP000191154"/>
    </source>
</evidence>
<sequence length="646" mass="70751">MDNNDFFKSLNITSLKEKNIKGKGVKVAVIDTGGNSFDGNLVIKGGYNCIEKSNNYKDVDGHGTAVASIISSNNYGVVPESDVYSLKVDLSLSNEVVINQVIDGLKWCIDNKMDIVNMSFGFPDCESDELEAVCLEAKKKGIVLVCAAGNTSINAYLPIPARYDSTIAISSVDKNNIISKTSSYSFGIDFCCYGENIVALDQNGKNITVSGTSFSSAITSGIIALIKQQNSNLTFREIYEILKYNCIDLGDKGKDLYYGYGLIQASIVPTNYKREDELILEDIQKNIYFPQTKLQVQQSNQINANIVFLPNEMAYVKFKTTDESIATVSDGGIITGKKVGSTNLIATYNKKAAVCEVDVVEYITNDSPPNVSTTDLFNFEDLNIYKLHNAGIKGKGIKIAYLGYGCISTDKINVTKYNDITSEKSSFVDSNGYGTVYTSLISGKLTGFAPECEIYVIKESVGYAAKSYTNCNNAVEWCIANKIDIINFDNGVQDTIADSLLKKCYDANIICVTNGGGWVIGPQHKSIYSLTVNYVTPDKKFISGDDNKTPFTGNFVDCVCYGYGVTCVNSKNQYDIYEIGTNPHKIFLCDVAVMQVMGLLALLKQQDQTINNAIKVRNLLPKLCEPLYGGRNDNTGYGLLKADILQ</sequence>
<dbReference type="EC" id="3.4.21.-" evidence="7"/>
<evidence type="ECO:0000256" key="2">
    <source>
        <dbReference type="ARBA" id="ARBA00022670"/>
    </source>
</evidence>
<dbReference type="InterPro" id="IPR050131">
    <property type="entry name" value="Peptidase_S8_subtilisin-like"/>
</dbReference>
<dbReference type="InterPro" id="IPR015500">
    <property type="entry name" value="Peptidase_S8_subtilisin-rel"/>
</dbReference>